<dbReference type="PANTHER" id="PTHR32060:SF30">
    <property type="entry name" value="CARBOXY-TERMINAL PROCESSING PROTEASE CTPA"/>
    <property type="match status" value="1"/>
</dbReference>
<evidence type="ECO:0000313" key="4">
    <source>
        <dbReference type="Proteomes" id="UP000004295"/>
    </source>
</evidence>
<dbReference type="GO" id="GO:0007165">
    <property type="term" value="P:signal transduction"/>
    <property type="evidence" value="ECO:0007669"/>
    <property type="project" value="TreeGrafter"/>
</dbReference>
<dbReference type="eggNOG" id="COG0793">
    <property type="taxonomic scope" value="Bacteria"/>
</dbReference>
<dbReference type="AlphaFoldDB" id="C3J8T5"/>
<sequence length="477" mass="54211">MKLKHLLPLTLATLLLGFGSAEAQTSKSKSQICRIGLEYQMSYNENWGANRPIILSIEPNSPAALAGLKVGDIVESINGRSLKDLSEQEFVEILQGGDAAIQLEVSNFSYKKKSRTLQPECHDRSLLDERLLAQAFAFYSLEDESERAIVYPFDTGREGKTSFENFGNFAFADESKALSSTDIALNEVIRKQLEAKGLRYDASDPDIVIDTYYTLARNPYFDAKKAKNADKLWDVRIDPDQKSLVQVPFLAVGADKQLADYVLTIGIRIFNGRNLSILLWSCEAVEHLTEEFSIEEYARLSIPMMMGQFPFVRYNINPKWRIATHRHNYTGLYLRTSDLGDVAYVAPNSPAAKVGIRANDVIVAINEKPMAMVDQLNAAYRLFVENTLQYRDESSMFTDRNGVKYCRYWRKDSYSSIQKQIAKEKCLSIFSYLFGFRPYILGERSTPYYTFDVLSEGVTQRLNVMPELHDNSYITLD</sequence>
<dbReference type="RefSeq" id="WP_004332415.1">
    <property type="nucleotide sequence ID" value="NZ_ACNN01000007.1"/>
</dbReference>
<dbReference type="CDD" id="cd00136">
    <property type="entry name" value="PDZ_canonical"/>
    <property type="match status" value="1"/>
</dbReference>
<proteinExistence type="predicted"/>
<feature type="signal peptide" evidence="1">
    <location>
        <begin position="1"/>
        <end position="23"/>
    </location>
</feature>
<dbReference type="Pfam" id="PF13590">
    <property type="entry name" value="DUF4136"/>
    <property type="match status" value="1"/>
</dbReference>
<dbReference type="EMBL" id="ACNN01000007">
    <property type="protein sequence ID" value="EEN83383.1"/>
    <property type="molecule type" value="Genomic_DNA"/>
</dbReference>
<evidence type="ECO:0000256" key="1">
    <source>
        <dbReference type="SAM" id="SignalP"/>
    </source>
</evidence>
<dbReference type="STRING" id="553175.POREN0001_0605"/>
<dbReference type="GO" id="GO:0004175">
    <property type="term" value="F:endopeptidase activity"/>
    <property type="evidence" value="ECO:0007669"/>
    <property type="project" value="TreeGrafter"/>
</dbReference>
<accession>C3J8T5</accession>
<dbReference type="InterPro" id="IPR025411">
    <property type="entry name" value="DUF4136"/>
</dbReference>
<evidence type="ECO:0000313" key="3">
    <source>
        <dbReference type="EMBL" id="EEN83383.1"/>
    </source>
</evidence>
<dbReference type="Gene3D" id="3.30.160.670">
    <property type="match status" value="1"/>
</dbReference>
<keyword evidence="4" id="KW-1185">Reference proteome</keyword>
<dbReference type="InterPro" id="IPR041489">
    <property type="entry name" value="PDZ_6"/>
</dbReference>
<dbReference type="InterPro" id="IPR036034">
    <property type="entry name" value="PDZ_sf"/>
</dbReference>
<dbReference type="Pfam" id="PF17820">
    <property type="entry name" value="PDZ_6"/>
    <property type="match status" value="2"/>
</dbReference>
<dbReference type="PANTHER" id="PTHR32060">
    <property type="entry name" value="TAIL-SPECIFIC PROTEASE"/>
    <property type="match status" value="1"/>
</dbReference>
<feature type="chain" id="PRO_5002927966" evidence="1">
    <location>
        <begin position="24"/>
        <end position="477"/>
    </location>
</feature>
<name>C3J8T5_POREA</name>
<dbReference type="SUPFAM" id="SSF50156">
    <property type="entry name" value="PDZ domain-like"/>
    <property type="match status" value="2"/>
</dbReference>
<gene>
    <name evidence="3" type="ORF">POREN0001_0605</name>
</gene>
<dbReference type="GeneID" id="93364938"/>
<organism evidence="3 4">
    <name type="scientific">Porphyromonas endodontalis (strain ATCC 35406 / DSM 24491 / JCM 8526 / CCUG 16442 / BCRC 14492 / NCTC 13058 / HG 370)</name>
    <name type="common">Bacteroides endodontalis</name>
    <dbReference type="NCBI Taxonomy" id="553175"/>
    <lineage>
        <taxon>Bacteria</taxon>
        <taxon>Pseudomonadati</taxon>
        <taxon>Bacteroidota</taxon>
        <taxon>Bacteroidia</taxon>
        <taxon>Bacteroidales</taxon>
        <taxon>Porphyromonadaceae</taxon>
        <taxon>Porphyromonas</taxon>
    </lineage>
</organism>
<evidence type="ECO:0000259" key="2">
    <source>
        <dbReference type="PROSITE" id="PS50106"/>
    </source>
</evidence>
<dbReference type="PROSITE" id="PS50106">
    <property type="entry name" value="PDZ"/>
    <property type="match status" value="1"/>
</dbReference>
<reference evidence="3 4" key="1">
    <citation type="submission" date="2009-04" db="EMBL/GenBank/DDBJ databases">
        <authorList>
            <person name="Sebastian Y."/>
            <person name="Madupu R."/>
            <person name="Durkin A.S."/>
            <person name="Torralba M."/>
            <person name="Methe B."/>
            <person name="Sutton G.G."/>
            <person name="Strausberg R.L."/>
            <person name="Nelson K.E."/>
        </authorList>
    </citation>
    <scope>NUCLEOTIDE SEQUENCE [LARGE SCALE GENOMIC DNA]</scope>
    <source>
        <strain evidence="4">ATCC 35406 / BCRC 14492 / JCM 8526 / NCTC 13058 / HG 370</strain>
    </source>
</reference>
<keyword evidence="1" id="KW-0732">Signal</keyword>
<protein>
    <submittedName>
        <fullName evidence="3">PDZ/DHR/GLGF domain protein</fullName>
    </submittedName>
</protein>
<dbReference type="Proteomes" id="UP000004295">
    <property type="component" value="Unassembled WGS sequence"/>
</dbReference>
<feature type="domain" description="PDZ" evidence="2">
    <location>
        <begin position="22"/>
        <end position="109"/>
    </location>
</feature>
<dbReference type="Gene3D" id="2.30.42.10">
    <property type="match status" value="2"/>
</dbReference>
<dbReference type="GO" id="GO:0030288">
    <property type="term" value="C:outer membrane-bounded periplasmic space"/>
    <property type="evidence" value="ECO:0007669"/>
    <property type="project" value="TreeGrafter"/>
</dbReference>
<dbReference type="SMART" id="SM00228">
    <property type="entry name" value="PDZ"/>
    <property type="match status" value="2"/>
</dbReference>
<comment type="caution">
    <text evidence="3">The sequence shown here is derived from an EMBL/GenBank/DDBJ whole genome shotgun (WGS) entry which is preliminary data.</text>
</comment>
<dbReference type="InterPro" id="IPR001478">
    <property type="entry name" value="PDZ"/>
</dbReference>